<gene>
    <name evidence="1" type="ORF">PX653_09000</name>
</gene>
<dbReference type="SUPFAM" id="SSF54060">
    <property type="entry name" value="His-Me finger endonucleases"/>
    <property type="match status" value="1"/>
</dbReference>
<dbReference type="Gene3D" id="3.40.1800.10">
    <property type="entry name" value="His-Me finger endonucleases"/>
    <property type="match status" value="1"/>
</dbReference>
<evidence type="ECO:0000313" key="1">
    <source>
        <dbReference type="EMBL" id="WEF34879.1"/>
    </source>
</evidence>
<keyword evidence="1" id="KW-0255">Endonuclease</keyword>
<dbReference type="Proteomes" id="UP001216510">
    <property type="component" value="Chromosome"/>
</dbReference>
<dbReference type="GO" id="GO:0004519">
    <property type="term" value="F:endonuclease activity"/>
    <property type="evidence" value="ECO:0007669"/>
    <property type="project" value="UniProtKB-KW"/>
</dbReference>
<dbReference type="InterPro" id="IPR044925">
    <property type="entry name" value="His-Me_finger_sf"/>
</dbReference>
<reference evidence="1 2" key="1">
    <citation type="submission" date="2023-02" db="EMBL/GenBank/DDBJ databases">
        <title>Gemone sequence of Telluria chitinolytica ACM 3522T.</title>
        <authorList>
            <person name="Frediansyah A."/>
            <person name="Miess H."/>
            <person name="Gross H."/>
        </authorList>
    </citation>
    <scope>NUCLEOTIDE SEQUENCE [LARGE SCALE GENOMIC DNA]</scope>
    <source>
        <strain evidence="1 2">ACM 3522</strain>
    </source>
</reference>
<protein>
    <submittedName>
        <fullName evidence="1">Endonuclease VII domain-containing protein</fullName>
    </submittedName>
</protein>
<keyword evidence="1" id="KW-0540">Nuclease</keyword>
<accession>A0ABY8BKH6</accession>
<keyword evidence="1" id="KW-0378">Hydrolase</keyword>
<dbReference type="InterPro" id="IPR004211">
    <property type="entry name" value="Endonuclease_7"/>
</dbReference>
<dbReference type="InterPro" id="IPR038563">
    <property type="entry name" value="Endonuclease_7_sf"/>
</dbReference>
<dbReference type="Pfam" id="PF02945">
    <property type="entry name" value="Endonuclease_7"/>
    <property type="match status" value="1"/>
</dbReference>
<organism evidence="1 2">
    <name type="scientific">Pseudoduganella chitinolytica</name>
    <dbReference type="NCBI Taxonomy" id="34070"/>
    <lineage>
        <taxon>Bacteria</taxon>
        <taxon>Pseudomonadati</taxon>
        <taxon>Pseudomonadota</taxon>
        <taxon>Betaproteobacteria</taxon>
        <taxon>Burkholderiales</taxon>
        <taxon>Oxalobacteraceae</taxon>
        <taxon>Telluria group</taxon>
        <taxon>Pseudoduganella</taxon>
    </lineage>
</organism>
<sequence>MPQGRVYAWRAQNRDAYNATERKRYAESPAKWERHLRSKYGIGAAEYAERLAAQGGCCAICKASAAHLGETLAVDHCHASGAVRGLLCAKCNRMLGCANDRPDVLRAGAEYLINAEAARVFIECVMDCQP</sequence>
<name>A0ABY8BKH6_9BURK</name>
<keyword evidence="2" id="KW-1185">Reference proteome</keyword>
<dbReference type="RefSeq" id="WP_277417550.1">
    <property type="nucleotide sequence ID" value="NZ_CP119083.1"/>
</dbReference>
<proteinExistence type="predicted"/>
<evidence type="ECO:0000313" key="2">
    <source>
        <dbReference type="Proteomes" id="UP001216510"/>
    </source>
</evidence>
<dbReference type="EMBL" id="CP119083">
    <property type="protein sequence ID" value="WEF34879.1"/>
    <property type="molecule type" value="Genomic_DNA"/>
</dbReference>